<comment type="caution">
    <text evidence="1">The sequence shown here is derived from an EMBL/GenBank/DDBJ whole genome shotgun (WGS) entry which is preliminary data.</text>
</comment>
<dbReference type="AlphaFoldDB" id="A0A388TIS1"/>
<dbReference type="Proteomes" id="UP000275925">
    <property type="component" value="Unassembled WGS sequence"/>
</dbReference>
<gene>
    <name evidence="1" type="ORF">NO2_1589</name>
</gene>
<dbReference type="EMBL" id="BGZO01000124">
    <property type="protein sequence ID" value="GBR77159.1"/>
    <property type="molecule type" value="Genomic_DNA"/>
</dbReference>
<evidence type="ECO:0000313" key="1">
    <source>
        <dbReference type="EMBL" id="GBR77159.1"/>
    </source>
</evidence>
<proteinExistence type="predicted"/>
<keyword evidence="2" id="KW-1185">Reference proteome</keyword>
<name>A0A388TIS1_9BACT</name>
<protein>
    <submittedName>
        <fullName evidence="1">Uncharacterized protein</fullName>
    </submittedName>
</protein>
<organism evidence="1 2">
    <name type="scientific">Candidatus Termititenax persephonae</name>
    <dbReference type="NCBI Taxonomy" id="2218525"/>
    <lineage>
        <taxon>Bacteria</taxon>
        <taxon>Bacillati</taxon>
        <taxon>Candidatus Margulisiibacteriota</taxon>
        <taxon>Candidatus Termititenacia</taxon>
        <taxon>Candidatus Termititenacales</taxon>
        <taxon>Candidatus Termititenacaceae</taxon>
        <taxon>Candidatus Termititenax</taxon>
    </lineage>
</organism>
<sequence>MASPYTGSYTGIVKGEKAEAAKMTAALNLLERVANKTDTVTADSTAAQYPSAAAAYTAIAAMSGAGLEITSNKTGTISASSTDTQYPTAKAVHTALGDKEDVANKVTAATWEVNKDNDVKYPTCNAVNALGIDKIESASNKTGTISASSTDTQYPTALAVHNALTPKEDAANKVTAATWEANKDSDVRYPTCKAVNALGIDKIESANNKTGTISASSTDTQYPTALAAHNALTPKEDAANKVTADAWEANKDSDVKYPTCKAVADAAADIYAEVEYPANRVTTISLLSTDDEYPTVKAVVDIILRRMTSIAHG</sequence>
<evidence type="ECO:0000313" key="2">
    <source>
        <dbReference type="Proteomes" id="UP000275925"/>
    </source>
</evidence>
<reference evidence="1 2" key="1">
    <citation type="journal article" date="2019" name="ISME J.">
        <title>Genome analyses of uncultured TG2/ZB3 bacteria in 'Margulisbacteria' specifically attached to ectosymbiotic spirochetes of protists in the termite gut.</title>
        <authorList>
            <person name="Utami Y.D."/>
            <person name="Kuwahara H."/>
            <person name="Igai K."/>
            <person name="Murakami T."/>
            <person name="Sugaya K."/>
            <person name="Morikawa T."/>
            <person name="Nagura Y."/>
            <person name="Yuki M."/>
            <person name="Deevong P."/>
            <person name="Inoue T."/>
            <person name="Kihara K."/>
            <person name="Lo N."/>
            <person name="Yamada A."/>
            <person name="Ohkuma M."/>
            <person name="Hongoh Y."/>
        </authorList>
    </citation>
    <scope>NUCLEOTIDE SEQUENCE [LARGE SCALE GENOMIC DNA]</scope>
    <source>
        <strain evidence="1">NkOx7-02</strain>
    </source>
</reference>
<accession>A0A388TIS1</accession>